<gene>
    <name evidence="3" type="ORF">GJ654_16795</name>
</gene>
<evidence type="ECO:0000259" key="2">
    <source>
        <dbReference type="PROSITE" id="PS50022"/>
    </source>
</evidence>
<name>A0A6N8DSY6_RHOAC</name>
<dbReference type="Pfam" id="PF05050">
    <property type="entry name" value="Methyltransf_21"/>
    <property type="match status" value="1"/>
</dbReference>
<dbReference type="AlphaFoldDB" id="A0A6N8DSY6"/>
<reference evidence="3 4" key="1">
    <citation type="submission" date="2019-11" db="EMBL/GenBank/DDBJ databases">
        <title>Whole-genome sequence of a Rhodoblastus acidophilus DSM 142.</title>
        <authorList>
            <person name="Kyndt J.A."/>
            <person name="Meyer T.E."/>
        </authorList>
    </citation>
    <scope>NUCLEOTIDE SEQUENCE [LARGE SCALE GENOMIC DNA]</scope>
    <source>
        <strain evidence="3 4">DSM 142</strain>
    </source>
</reference>
<dbReference type="NCBIfam" id="TIGR01444">
    <property type="entry name" value="fkbM_fam"/>
    <property type="match status" value="1"/>
</dbReference>
<evidence type="ECO:0000313" key="4">
    <source>
        <dbReference type="Proteomes" id="UP000439113"/>
    </source>
</evidence>
<dbReference type="InterPro" id="IPR029063">
    <property type="entry name" value="SAM-dependent_MTases_sf"/>
</dbReference>
<comment type="caution">
    <text evidence="3">The sequence shown here is derived from an EMBL/GenBank/DDBJ whole genome shotgun (WGS) entry which is preliminary data.</text>
</comment>
<protein>
    <submittedName>
        <fullName evidence="3">FkbM family methyltransferase</fullName>
    </submittedName>
</protein>
<evidence type="ECO:0000313" key="3">
    <source>
        <dbReference type="EMBL" id="MTV32645.1"/>
    </source>
</evidence>
<dbReference type="Gene3D" id="2.60.120.260">
    <property type="entry name" value="Galactose-binding domain-like"/>
    <property type="match status" value="1"/>
</dbReference>
<accession>A0A6N8DSY6</accession>
<dbReference type="EMBL" id="WNKS01000019">
    <property type="protein sequence ID" value="MTV32645.1"/>
    <property type="molecule type" value="Genomic_DNA"/>
</dbReference>
<dbReference type="OrthoDB" id="456767at2"/>
<feature type="region of interest" description="Disordered" evidence="1">
    <location>
        <begin position="27"/>
        <end position="46"/>
    </location>
</feature>
<evidence type="ECO:0000256" key="1">
    <source>
        <dbReference type="SAM" id="MobiDB-lite"/>
    </source>
</evidence>
<proteinExistence type="predicted"/>
<dbReference type="InterPro" id="IPR051941">
    <property type="entry name" value="BG_Antigen-Binding_Lectin"/>
</dbReference>
<organism evidence="3 4">
    <name type="scientific">Rhodoblastus acidophilus</name>
    <name type="common">Rhodopseudomonas acidophila</name>
    <dbReference type="NCBI Taxonomy" id="1074"/>
    <lineage>
        <taxon>Bacteria</taxon>
        <taxon>Pseudomonadati</taxon>
        <taxon>Pseudomonadota</taxon>
        <taxon>Alphaproteobacteria</taxon>
        <taxon>Hyphomicrobiales</taxon>
        <taxon>Rhodoblastaceae</taxon>
        <taxon>Rhodoblastus</taxon>
    </lineage>
</organism>
<dbReference type="PANTHER" id="PTHR45713">
    <property type="entry name" value="FTP DOMAIN-CONTAINING PROTEIN"/>
    <property type="match status" value="1"/>
</dbReference>
<dbReference type="Pfam" id="PF22633">
    <property type="entry name" value="F5_F8_type_C_2"/>
    <property type="match status" value="1"/>
</dbReference>
<dbReference type="InterPro" id="IPR006342">
    <property type="entry name" value="FkbM_mtfrase"/>
</dbReference>
<dbReference type="SUPFAM" id="SSF53335">
    <property type="entry name" value="S-adenosyl-L-methionine-dependent methyltransferases"/>
    <property type="match status" value="1"/>
</dbReference>
<dbReference type="GO" id="GO:0008168">
    <property type="term" value="F:methyltransferase activity"/>
    <property type="evidence" value="ECO:0007669"/>
    <property type="project" value="UniProtKB-KW"/>
</dbReference>
<sequence>MARIMNLNVLNTLSNLALGKPATQSSVSRWSTAPTPEGDASVATNGDTSSAQFFHTDFETAPWWQVDLEDDFVISRLRLFNRRDIADRLRKFSILVSRTAAPDSWLTVFTKTDDAVFGAFNDCPYVVEFDTPPLARYVRVRKDDDGCLHFRECEILGYAPDDEQRAALISRTEQELLRLKQEREERLRLFADGRSGVIVEIDSLSVFVDTQRYSPAMINTLRSGRYEGGERHIVKNLLRAGDRVLEIGTAIGAVSMTAARIVGPGAVMTFDANPDMVQDARRNFAANNKAEISANLGVMRNRALWVDGETDIDFFVAQDFWASRLFAAPSSPDIVRVVKVPLVRFEDKIADHRANVLICDIEGGEADLLEKADLESIRMILMEVHYTAGRARIDAMMRSLIGQGFNVNFDFTGHHVVVLERAQA</sequence>
<dbReference type="Proteomes" id="UP000439113">
    <property type="component" value="Unassembled WGS sequence"/>
</dbReference>
<feature type="domain" description="F5/8 type C" evidence="2">
    <location>
        <begin position="2"/>
        <end position="140"/>
    </location>
</feature>
<dbReference type="SUPFAM" id="SSF49785">
    <property type="entry name" value="Galactose-binding domain-like"/>
    <property type="match status" value="1"/>
</dbReference>
<keyword evidence="3" id="KW-0489">Methyltransferase</keyword>
<dbReference type="Gene3D" id="3.40.50.150">
    <property type="entry name" value="Vaccinia Virus protein VP39"/>
    <property type="match status" value="1"/>
</dbReference>
<dbReference type="GO" id="GO:0032259">
    <property type="term" value="P:methylation"/>
    <property type="evidence" value="ECO:0007669"/>
    <property type="project" value="UniProtKB-KW"/>
</dbReference>
<dbReference type="InterPro" id="IPR008979">
    <property type="entry name" value="Galactose-bd-like_sf"/>
</dbReference>
<dbReference type="PANTHER" id="PTHR45713:SF6">
    <property type="entry name" value="F5_8 TYPE C DOMAIN-CONTAINING PROTEIN"/>
    <property type="match status" value="1"/>
</dbReference>
<dbReference type="InterPro" id="IPR000421">
    <property type="entry name" value="FA58C"/>
</dbReference>
<keyword evidence="3" id="KW-0808">Transferase</keyword>
<dbReference type="PROSITE" id="PS50022">
    <property type="entry name" value="FA58C_3"/>
    <property type="match status" value="1"/>
</dbReference>